<comment type="caution">
    <text evidence="1">The sequence shown here is derived from an EMBL/GenBank/DDBJ whole genome shotgun (WGS) entry which is preliminary data.</text>
</comment>
<dbReference type="AlphaFoldDB" id="A0A368W8S3"/>
<name>A0A368W8S3_9BACL</name>
<dbReference type="RefSeq" id="WP_245975774.1">
    <property type="nucleotide sequence ID" value="NZ_QPJD01000001.1"/>
</dbReference>
<keyword evidence="2" id="KW-1185">Reference proteome</keyword>
<protein>
    <recommendedName>
        <fullName evidence="3">ATP-grasp domain-containing protein</fullName>
    </recommendedName>
</protein>
<accession>A0A368W8S3</accession>
<organism evidence="1 2">
    <name type="scientific">Paenibacillus prosopidis</name>
    <dbReference type="NCBI Taxonomy" id="630520"/>
    <lineage>
        <taxon>Bacteria</taxon>
        <taxon>Bacillati</taxon>
        <taxon>Bacillota</taxon>
        <taxon>Bacilli</taxon>
        <taxon>Bacillales</taxon>
        <taxon>Paenibacillaceae</taxon>
        <taxon>Paenibacillus</taxon>
    </lineage>
</organism>
<dbReference type="Proteomes" id="UP000252415">
    <property type="component" value="Unassembled WGS sequence"/>
</dbReference>
<dbReference type="SUPFAM" id="SSF56059">
    <property type="entry name" value="Glutathione synthetase ATP-binding domain-like"/>
    <property type="match status" value="1"/>
</dbReference>
<sequence length="170" mass="19557">MENKAVILGSNFYTGLSIIRGLGSNGIYTVAMDHSKENTYGAKSKYLSEQLIVPHYRKQKEELLRYLIDYAKKQEAKPVLFPSVDPYVEFIDFYLDELKNYYHINMTDQGFWSSIMDKEYLHSLATQHGVLVPESLSPTEKGFEERVVTEIRFPCIVKPTDSPTFVSIQS</sequence>
<proteinExistence type="predicted"/>
<reference evidence="1 2" key="1">
    <citation type="submission" date="2018-07" db="EMBL/GenBank/DDBJ databases">
        <title>Genomic Encyclopedia of Type Strains, Phase III (KMG-III): the genomes of soil and plant-associated and newly described type strains.</title>
        <authorList>
            <person name="Whitman W."/>
        </authorList>
    </citation>
    <scope>NUCLEOTIDE SEQUENCE [LARGE SCALE GENOMIC DNA]</scope>
    <source>
        <strain evidence="1 2">CECT 7506</strain>
    </source>
</reference>
<evidence type="ECO:0000313" key="1">
    <source>
        <dbReference type="EMBL" id="RCW51733.1"/>
    </source>
</evidence>
<dbReference type="EMBL" id="QPJD01000001">
    <property type="protein sequence ID" value="RCW51733.1"/>
    <property type="molecule type" value="Genomic_DNA"/>
</dbReference>
<evidence type="ECO:0000313" key="2">
    <source>
        <dbReference type="Proteomes" id="UP000252415"/>
    </source>
</evidence>
<evidence type="ECO:0008006" key="3">
    <source>
        <dbReference type="Google" id="ProtNLM"/>
    </source>
</evidence>
<gene>
    <name evidence="1" type="ORF">DFP97_10173</name>
</gene>